<dbReference type="PROSITE" id="PS50977">
    <property type="entry name" value="HTH_TETR_2"/>
    <property type="match status" value="1"/>
</dbReference>
<dbReference type="SUPFAM" id="SSF46689">
    <property type="entry name" value="Homeodomain-like"/>
    <property type="match status" value="1"/>
</dbReference>
<evidence type="ECO:0000256" key="3">
    <source>
        <dbReference type="ARBA" id="ARBA00023163"/>
    </source>
</evidence>
<feature type="domain" description="HTH tetR-type" evidence="6">
    <location>
        <begin position="75"/>
        <end position="135"/>
    </location>
</feature>
<keyword evidence="3" id="KW-0804">Transcription</keyword>
<feature type="compositionally biased region" description="Basic and acidic residues" evidence="5">
    <location>
        <begin position="34"/>
        <end position="45"/>
    </location>
</feature>
<feature type="DNA-binding region" description="H-T-H motif" evidence="4">
    <location>
        <begin position="98"/>
        <end position="117"/>
    </location>
</feature>
<dbReference type="EMBL" id="CP028137">
    <property type="protein sequence ID" value="AZZ51924.1"/>
    <property type="molecule type" value="Genomic_DNA"/>
</dbReference>
<evidence type="ECO:0000256" key="1">
    <source>
        <dbReference type="ARBA" id="ARBA00023015"/>
    </source>
</evidence>
<feature type="compositionally biased region" description="Basic and acidic residues" evidence="5">
    <location>
        <begin position="52"/>
        <end position="75"/>
    </location>
</feature>
<keyword evidence="2 4" id="KW-0238">DNA-binding</keyword>
<dbReference type="Gene3D" id="1.10.357.10">
    <property type="entry name" value="Tetracycline Repressor, domain 2"/>
    <property type="match status" value="1"/>
</dbReference>
<evidence type="ECO:0000256" key="2">
    <source>
        <dbReference type="ARBA" id="ARBA00023125"/>
    </source>
</evidence>
<sequence>MRSVTGSPRAIRLPSHPPPLDSRGHLRDRHTHPRRDLPGARRRESVGMSGGDEQRAASRPYDARRRRERGDTDRAQTRARILDAAAGLFLSQGYAGTTISQLARAAGTSVQTIYLAIGGKADVLRALTAAMTTGEDSEAGVTDQEWVAAVAAESDPERQLRQLAHHSVALAQRAAPLWNVMAAAAQDDPALAEDLARQSAGRLADQQAFARLVRGPLRDDMTPEQAGDILYALASPQLWNLLALDRGWSAEQLERFLGDALTRLLLPPHAENPANHPEDPEHHPEPT</sequence>
<gene>
    <name evidence="7" type="ORF">C1I64_07580</name>
</gene>
<dbReference type="Proteomes" id="UP000285317">
    <property type="component" value="Chromosome"/>
</dbReference>
<dbReference type="AlphaFoldDB" id="A0A3Q9UW37"/>
<dbReference type="PRINTS" id="PR00455">
    <property type="entry name" value="HTHTETR"/>
</dbReference>
<dbReference type="PANTHER" id="PTHR30055">
    <property type="entry name" value="HTH-TYPE TRANSCRIPTIONAL REGULATOR RUTR"/>
    <property type="match status" value="1"/>
</dbReference>
<evidence type="ECO:0000313" key="7">
    <source>
        <dbReference type="EMBL" id="AZZ51924.1"/>
    </source>
</evidence>
<reference evidence="7 8" key="1">
    <citation type="submission" date="2018-03" db="EMBL/GenBank/DDBJ databases">
        <title>Bacteriophage NCPPB3778 and a type I-E CRISPR drive the evolution of the US Biological Select Agent, Rathayibacter toxicus.</title>
        <authorList>
            <person name="Davis E.W.II."/>
            <person name="Tabima J.F."/>
            <person name="Weisberg A.J."/>
            <person name="Dantas Lopes L."/>
            <person name="Wiseman M.S."/>
            <person name="Wiseman M.S."/>
            <person name="Pupko T."/>
            <person name="Belcher M.S."/>
            <person name="Sechler A.J."/>
            <person name="Tancos M.A."/>
            <person name="Schroeder B.K."/>
            <person name="Murray T.D."/>
            <person name="Luster D.G."/>
            <person name="Schneider W.L."/>
            <person name="Rogers E."/>
            <person name="Andreote F.D."/>
            <person name="Grunwald N.J."/>
            <person name="Putnam M.L."/>
            <person name="Chang J.H."/>
        </authorList>
    </citation>
    <scope>NUCLEOTIDE SEQUENCE [LARGE SCALE GENOMIC DNA]</scope>
    <source>
        <strain evidence="7 8">DSM 15932</strain>
    </source>
</reference>
<evidence type="ECO:0000256" key="4">
    <source>
        <dbReference type="PROSITE-ProRule" id="PRU00335"/>
    </source>
</evidence>
<protein>
    <recommendedName>
        <fullName evidence="6">HTH tetR-type domain-containing protein</fullName>
    </recommendedName>
</protein>
<dbReference type="GO" id="GO:0000976">
    <property type="term" value="F:transcription cis-regulatory region binding"/>
    <property type="evidence" value="ECO:0007669"/>
    <property type="project" value="TreeGrafter"/>
</dbReference>
<dbReference type="InterPro" id="IPR050109">
    <property type="entry name" value="HTH-type_TetR-like_transc_reg"/>
</dbReference>
<dbReference type="Pfam" id="PF00440">
    <property type="entry name" value="TetR_N"/>
    <property type="match status" value="1"/>
</dbReference>
<evidence type="ECO:0000259" key="6">
    <source>
        <dbReference type="PROSITE" id="PS50977"/>
    </source>
</evidence>
<organism evidence="7 8">
    <name type="scientific">Rathayibacter festucae DSM 15932</name>
    <dbReference type="NCBI Taxonomy" id="1328866"/>
    <lineage>
        <taxon>Bacteria</taxon>
        <taxon>Bacillati</taxon>
        <taxon>Actinomycetota</taxon>
        <taxon>Actinomycetes</taxon>
        <taxon>Micrococcales</taxon>
        <taxon>Microbacteriaceae</taxon>
        <taxon>Rathayibacter</taxon>
    </lineage>
</organism>
<evidence type="ECO:0000313" key="8">
    <source>
        <dbReference type="Proteomes" id="UP000285317"/>
    </source>
</evidence>
<feature type="region of interest" description="Disordered" evidence="5">
    <location>
        <begin position="267"/>
        <end position="287"/>
    </location>
</feature>
<dbReference type="KEGG" id="rfs:C1I64_07580"/>
<name>A0A3Q9UW37_9MICO</name>
<dbReference type="InterPro" id="IPR009057">
    <property type="entry name" value="Homeodomain-like_sf"/>
</dbReference>
<dbReference type="GO" id="GO:0003700">
    <property type="term" value="F:DNA-binding transcription factor activity"/>
    <property type="evidence" value="ECO:0007669"/>
    <property type="project" value="TreeGrafter"/>
</dbReference>
<dbReference type="PANTHER" id="PTHR30055:SF240">
    <property type="entry name" value="HTH-TYPE TRANSCRIPTIONAL REGULATOR ACRR"/>
    <property type="match status" value="1"/>
</dbReference>
<feature type="region of interest" description="Disordered" evidence="5">
    <location>
        <begin position="1"/>
        <end position="75"/>
    </location>
</feature>
<evidence type="ECO:0000256" key="5">
    <source>
        <dbReference type="SAM" id="MobiDB-lite"/>
    </source>
</evidence>
<dbReference type="InterPro" id="IPR001647">
    <property type="entry name" value="HTH_TetR"/>
</dbReference>
<keyword evidence="1" id="KW-0805">Transcription regulation</keyword>
<proteinExistence type="predicted"/>
<accession>A0A3Q9UW37</accession>
<feature type="compositionally biased region" description="Basic and acidic residues" evidence="5">
    <location>
        <begin position="276"/>
        <end position="287"/>
    </location>
</feature>